<accession>A0A8T9CBQ4</accession>
<evidence type="ECO:0000256" key="1">
    <source>
        <dbReference type="ARBA" id="ARBA00023002"/>
    </source>
</evidence>
<dbReference type="OrthoDB" id="542013at2759"/>
<dbReference type="PRINTS" id="PR00081">
    <property type="entry name" value="GDHRDH"/>
</dbReference>
<sequence length="341" mass="36456">MPLYNVLLQPLYSLHLPPPGSFAGQTVLVTGANTGLGLATAQHLLNLGASKLILGVRSLTKGQAAKETIEAATTNLAPFSIEVWALDLGSYASIKAFAARAAKLERLDTAVLNAGLASKIFERSEEGWEMQTQVNVISTALLGLLLLPTMAQLRKNVSGMSRPPNMVVVGSDIHADAIFNERKSENILAALNDRGIWEKSMKAGPAERYGTSKLLNLYVALELARVTPLVDGEPAVVVNVMAPGLCQTELLSREEGAPWVLVLVQSLVGRPIEVGAKTVVDAAARGAEAHGKYYDHQKIGKLAPLVTSEEGKKLRAKVWEEILEVLEKTAPEVRKIASGSS</sequence>
<protein>
    <submittedName>
        <fullName evidence="2">Short chain dehydrogenase sol3</fullName>
    </submittedName>
</protein>
<dbReference type="SUPFAM" id="SSF51735">
    <property type="entry name" value="NAD(P)-binding Rossmann-fold domains"/>
    <property type="match status" value="1"/>
</dbReference>
<dbReference type="PANTHER" id="PTHR43157">
    <property type="entry name" value="PHOSPHATIDYLINOSITOL-GLYCAN BIOSYNTHESIS CLASS F PROTEIN-RELATED"/>
    <property type="match status" value="1"/>
</dbReference>
<reference evidence="2 3" key="1">
    <citation type="submission" date="2018-05" db="EMBL/GenBank/DDBJ databases">
        <title>Genome sequencing and assembly of the regulated plant pathogen Lachnellula willkommii and related sister species for the development of diagnostic species identification markers.</title>
        <authorList>
            <person name="Giroux E."/>
            <person name="Bilodeau G."/>
        </authorList>
    </citation>
    <scope>NUCLEOTIDE SEQUENCE [LARGE SCALE GENOMIC DNA]</scope>
    <source>
        <strain evidence="2 3">CBS 268.59</strain>
    </source>
</reference>
<dbReference type="Pfam" id="PF00106">
    <property type="entry name" value="adh_short"/>
    <property type="match status" value="1"/>
</dbReference>
<keyword evidence="3" id="KW-1185">Reference proteome</keyword>
<organism evidence="2 3">
    <name type="scientific">Lachnellula suecica</name>
    <dbReference type="NCBI Taxonomy" id="602035"/>
    <lineage>
        <taxon>Eukaryota</taxon>
        <taxon>Fungi</taxon>
        <taxon>Dikarya</taxon>
        <taxon>Ascomycota</taxon>
        <taxon>Pezizomycotina</taxon>
        <taxon>Leotiomycetes</taxon>
        <taxon>Helotiales</taxon>
        <taxon>Lachnaceae</taxon>
        <taxon>Lachnellula</taxon>
    </lineage>
</organism>
<dbReference type="Proteomes" id="UP000469558">
    <property type="component" value="Unassembled WGS sequence"/>
</dbReference>
<dbReference type="GO" id="GO:0016491">
    <property type="term" value="F:oxidoreductase activity"/>
    <property type="evidence" value="ECO:0007669"/>
    <property type="project" value="UniProtKB-KW"/>
</dbReference>
<dbReference type="InterPro" id="IPR036291">
    <property type="entry name" value="NAD(P)-bd_dom_sf"/>
</dbReference>
<proteinExistence type="predicted"/>
<comment type="caution">
    <text evidence="2">The sequence shown here is derived from an EMBL/GenBank/DDBJ whole genome shotgun (WGS) entry which is preliminary data.</text>
</comment>
<keyword evidence="1" id="KW-0560">Oxidoreductase</keyword>
<dbReference type="InterPro" id="IPR002347">
    <property type="entry name" value="SDR_fam"/>
</dbReference>
<dbReference type="AlphaFoldDB" id="A0A8T9CBQ4"/>
<name>A0A8T9CBQ4_9HELO</name>
<dbReference type="EMBL" id="QGMK01000239">
    <property type="protein sequence ID" value="TVY83058.1"/>
    <property type="molecule type" value="Genomic_DNA"/>
</dbReference>
<gene>
    <name evidence="2" type="primary">sol3_5</name>
    <name evidence="2" type="ORF">LSUE1_G003615</name>
</gene>
<dbReference type="Gene3D" id="3.40.50.720">
    <property type="entry name" value="NAD(P)-binding Rossmann-like Domain"/>
    <property type="match status" value="1"/>
</dbReference>
<dbReference type="PANTHER" id="PTHR43157:SF31">
    <property type="entry name" value="PHOSPHATIDYLINOSITOL-GLYCAN BIOSYNTHESIS CLASS F PROTEIN"/>
    <property type="match status" value="1"/>
</dbReference>
<evidence type="ECO:0000313" key="2">
    <source>
        <dbReference type="EMBL" id="TVY83058.1"/>
    </source>
</evidence>
<evidence type="ECO:0000313" key="3">
    <source>
        <dbReference type="Proteomes" id="UP000469558"/>
    </source>
</evidence>